<keyword evidence="4 9" id="KW-0645">Protease</keyword>
<evidence type="ECO:0000256" key="8">
    <source>
        <dbReference type="ARBA" id="ARBA00025322"/>
    </source>
</evidence>
<keyword evidence="9" id="KW-0496">Mitochondrion</keyword>
<evidence type="ECO:0000256" key="5">
    <source>
        <dbReference type="ARBA" id="ARBA00022723"/>
    </source>
</evidence>
<accession>A0A022VQC8</accession>
<comment type="similarity">
    <text evidence="2 9">Belongs to the peptidase M76 family.</text>
</comment>
<keyword evidence="9" id="KW-0999">Mitochondrion inner membrane</keyword>
<dbReference type="MEROPS" id="M76.A02"/>
<dbReference type="EC" id="3.4.24.-" evidence="9"/>
<evidence type="ECO:0000256" key="4">
    <source>
        <dbReference type="ARBA" id="ARBA00022670"/>
    </source>
</evidence>
<evidence type="ECO:0000256" key="3">
    <source>
        <dbReference type="ARBA" id="ARBA00014615"/>
    </source>
</evidence>
<reference evidence="11" key="1">
    <citation type="submission" date="2014-02" db="EMBL/GenBank/DDBJ databases">
        <title>The Genome Sequence of Trichophyton rubrum (morphotype fischeri) CBS 288.86.</title>
        <authorList>
            <consortium name="The Broad Institute Genomics Platform"/>
            <person name="Cuomo C.A."/>
            <person name="White T.C."/>
            <person name="Graser Y."/>
            <person name="Martinez-Rossi N."/>
            <person name="Heitman J."/>
            <person name="Young S.K."/>
            <person name="Zeng Q."/>
            <person name="Gargeya S."/>
            <person name="Abouelleil A."/>
            <person name="Alvarado L."/>
            <person name="Chapman S.B."/>
            <person name="Gainer-Dewar J."/>
            <person name="Goldberg J."/>
            <person name="Griggs A."/>
            <person name="Gujja S."/>
            <person name="Hansen M."/>
            <person name="Howarth C."/>
            <person name="Imamovic A."/>
            <person name="Larimer J."/>
            <person name="Martinez D."/>
            <person name="Murphy C."/>
            <person name="Pearson M.D."/>
            <person name="Persinoti G."/>
            <person name="Poon T."/>
            <person name="Priest M."/>
            <person name="Roberts A.D."/>
            <person name="Saif S."/>
            <person name="Shea T.D."/>
            <person name="Sykes S.N."/>
            <person name="Wortman J."/>
            <person name="Nusbaum C."/>
            <person name="Birren B."/>
        </authorList>
    </citation>
    <scope>NUCLEOTIDE SEQUENCE [LARGE SCALE GENOMIC DNA]</scope>
    <source>
        <strain evidence="11">CBS 288.86</strain>
    </source>
</reference>
<evidence type="ECO:0000256" key="7">
    <source>
        <dbReference type="ARBA" id="ARBA00023049"/>
    </source>
</evidence>
<keyword evidence="9" id="KW-0472">Membrane</keyword>
<dbReference type="InterPro" id="IPR019165">
    <property type="entry name" value="Peptidase_M76_ATP23"/>
</dbReference>
<keyword evidence="5 9" id="KW-0479">Metal-binding</keyword>
<dbReference type="GO" id="GO:0004222">
    <property type="term" value="F:metalloendopeptidase activity"/>
    <property type="evidence" value="ECO:0007669"/>
    <property type="project" value="InterPro"/>
</dbReference>
<dbReference type="HOGENOM" id="CLU_079125_0_0_1"/>
<feature type="region of interest" description="Disordered" evidence="10">
    <location>
        <begin position="1"/>
        <end position="24"/>
    </location>
</feature>
<comment type="function">
    <text evidence="8">Has a dual role in the assembly of mitochondrial ATPase. Acts as a protease that removes N-terminal residues of mitochondrial ATPase CF(0) subunit 6 at the intermembrane space side. Also involved in the correct assembly of the membrane-embedded ATPase CF(0) particle, probably mediating association of subunit 6 with the subunit 9 ring.</text>
</comment>
<dbReference type="GO" id="GO:0005743">
    <property type="term" value="C:mitochondrial inner membrane"/>
    <property type="evidence" value="ECO:0007669"/>
    <property type="project" value="UniProtKB-SubCell"/>
</dbReference>
<dbReference type="Pfam" id="PF09768">
    <property type="entry name" value="Peptidase_M76"/>
    <property type="match status" value="1"/>
</dbReference>
<dbReference type="AlphaFoldDB" id="A0A022VQC8"/>
<protein>
    <recommendedName>
        <fullName evidence="3 9">Mitochondrial inner membrane protease ATP23</fullName>
        <ecNumber evidence="9">3.4.24.-</ecNumber>
    </recommendedName>
</protein>
<proteinExistence type="inferred from homology"/>
<dbReference type="Proteomes" id="UP000023758">
    <property type="component" value="Unassembled WGS sequence"/>
</dbReference>
<evidence type="ECO:0000256" key="9">
    <source>
        <dbReference type="RuleBase" id="RU364057"/>
    </source>
</evidence>
<evidence type="ECO:0000256" key="6">
    <source>
        <dbReference type="ARBA" id="ARBA00022801"/>
    </source>
</evidence>
<dbReference type="PANTHER" id="PTHR21711">
    <property type="entry name" value="MITOCHONDRIAL INNER MEMBRANE PROTEASE"/>
    <property type="match status" value="1"/>
</dbReference>
<evidence type="ECO:0000313" key="11">
    <source>
        <dbReference type="EMBL" id="EZF48206.1"/>
    </source>
</evidence>
<evidence type="ECO:0000256" key="2">
    <source>
        <dbReference type="ARBA" id="ARBA00009915"/>
    </source>
</evidence>
<dbReference type="GO" id="GO:0034982">
    <property type="term" value="P:mitochondrial protein processing"/>
    <property type="evidence" value="ECO:0007669"/>
    <property type="project" value="TreeGrafter"/>
</dbReference>
<keyword evidence="7 9" id="KW-0482">Metalloprotease</keyword>
<evidence type="ECO:0000256" key="10">
    <source>
        <dbReference type="SAM" id="MobiDB-lite"/>
    </source>
</evidence>
<gene>
    <name evidence="11" type="ORF">H103_08126</name>
</gene>
<dbReference type="PANTHER" id="PTHR21711:SF0">
    <property type="entry name" value="MITOCHONDRIAL INNER MEMBRANE PROTEASE ATP23 HOMOLOG"/>
    <property type="match status" value="1"/>
</dbReference>
<organism evidence="11">
    <name type="scientific">Trichophyton rubrum CBS 288.86</name>
    <dbReference type="NCBI Taxonomy" id="1215330"/>
    <lineage>
        <taxon>Eukaryota</taxon>
        <taxon>Fungi</taxon>
        <taxon>Dikarya</taxon>
        <taxon>Ascomycota</taxon>
        <taxon>Pezizomycotina</taxon>
        <taxon>Eurotiomycetes</taxon>
        <taxon>Eurotiomycetidae</taxon>
        <taxon>Onygenales</taxon>
        <taxon>Arthrodermataceae</taxon>
        <taxon>Trichophyton</taxon>
    </lineage>
</organism>
<name>A0A022VQC8_TRIRU</name>
<dbReference type="EMBL" id="KK207932">
    <property type="protein sequence ID" value="EZF48206.1"/>
    <property type="molecule type" value="Genomic_DNA"/>
</dbReference>
<dbReference type="GO" id="GO:0046872">
    <property type="term" value="F:metal ion binding"/>
    <property type="evidence" value="ECO:0007669"/>
    <property type="project" value="UniProtKB-KW"/>
</dbReference>
<sequence>MAESQTTSSDASDKGQKSTGFKPGDDILTHFRNIYAGVTGKMTPEGVEQFRLARDLRNEESDCRRCESQRDYLLNYSPVIRFLQDNIRQLGGDISSKNIYCRRCTARQGGGFDPEYGIQICANAMNSQSQLEDTLAHEMVHAYDHLRFKLDWTDNLRHAACAEIRASSLSGECRWANEFFGRFEFKLANHHQECVRRRAIMSVQARPTCKSKEQALRVVDEVWESCFRDTRPFDEIYR</sequence>
<comment type="subcellular location">
    <subcellularLocation>
        <location evidence="1 9">Mitochondrion inner membrane</location>
        <topology evidence="1 9">Peripheral membrane protein</topology>
        <orientation evidence="1 9">Intermembrane side</orientation>
    </subcellularLocation>
</comment>
<dbReference type="GO" id="GO:0033615">
    <property type="term" value="P:mitochondrial proton-transporting ATP synthase complex assembly"/>
    <property type="evidence" value="ECO:0007669"/>
    <property type="project" value="TreeGrafter"/>
</dbReference>
<feature type="compositionally biased region" description="Polar residues" evidence="10">
    <location>
        <begin position="1"/>
        <end position="10"/>
    </location>
</feature>
<keyword evidence="6 9" id="KW-0378">Hydrolase</keyword>
<evidence type="ECO:0000256" key="1">
    <source>
        <dbReference type="ARBA" id="ARBA00004137"/>
    </source>
</evidence>